<keyword evidence="2" id="KW-1185">Reference proteome</keyword>
<evidence type="ECO:0000313" key="1">
    <source>
        <dbReference type="EMBL" id="KAL0084966.1"/>
    </source>
</evidence>
<protein>
    <submittedName>
        <fullName evidence="1">Uncharacterized protein</fullName>
    </submittedName>
</protein>
<name>A0ABR3AXV7_PHYBL</name>
<accession>A0ABR3AXV7</accession>
<gene>
    <name evidence="1" type="ORF">J3Q64DRAFT_1861029</name>
</gene>
<dbReference type="Proteomes" id="UP001448207">
    <property type="component" value="Unassembled WGS sequence"/>
</dbReference>
<sequence length="214" mass="24531">MTFKDSVPLFNLKLKKGKQFNKHIRKHLFHTNHKNTLQDVCLKFHVINCGSWLNENGQCEKPGSEIATFLQGNNEKKFCFSFFGGSRDFTDNNNTGDIDEERIKNNSFGVFIFNNDSSSRPHIGYVCGSVVTFLELVACTEDDKKNNYAKAILINHHTDLSHLKLVCKLDMHLYCDSFYIVNLTNQIGYKQAIAIFATKNLLWCISITPREILI</sequence>
<comment type="caution">
    <text evidence="1">The sequence shown here is derived from an EMBL/GenBank/DDBJ whole genome shotgun (WGS) entry which is preliminary data.</text>
</comment>
<dbReference type="EMBL" id="JBCLYO010000011">
    <property type="protein sequence ID" value="KAL0084966.1"/>
    <property type="molecule type" value="Genomic_DNA"/>
</dbReference>
<reference evidence="1 2" key="1">
    <citation type="submission" date="2024-04" db="EMBL/GenBank/DDBJ databases">
        <title>Symmetric and asymmetric DNA N6-adenine methylation regulates different biological responses in Mucorales.</title>
        <authorList>
            <consortium name="Lawrence Berkeley National Laboratory"/>
            <person name="Lax C."/>
            <person name="Mondo S.J."/>
            <person name="Osorio-Concepcion M."/>
            <person name="Muszewska A."/>
            <person name="Corrochano-Luque M."/>
            <person name="Gutierrez G."/>
            <person name="Riley R."/>
            <person name="Lipzen A."/>
            <person name="Guo J."/>
            <person name="Hundley H."/>
            <person name="Amirebrahimi M."/>
            <person name="Ng V."/>
            <person name="Lorenzo-Gutierrez D."/>
            <person name="Binder U."/>
            <person name="Yang J."/>
            <person name="Song Y."/>
            <person name="Canovas D."/>
            <person name="Navarro E."/>
            <person name="Freitag M."/>
            <person name="Gabaldon T."/>
            <person name="Grigoriev I.V."/>
            <person name="Corrochano L.M."/>
            <person name="Nicolas F.E."/>
            <person name="Garre V."/>
        </authorList>
    </citation>
    <scope>NUCLEOTIDE SEQUENCE [LARGE SCALE GENOMIC DNA]</scope>
    <source>
        <strain evidence="1 2">L51</strain>
    </source>
</reference>
<organism evidence="1 2">
    <name type="scientific">Phycomyces blakesleeanus</name>
    <dbReference type="NCBI Taxonomy" id="4837"/>
    <lineage>
        <taxon>Eukaryota</taxon>
        <taxon>Fungi</taxon>
        <taxon>Fungi incertae sedis</taxon>
        <taxon>Mucoromycota</taxon>
        <taxon>Mucoromycotina</taxon>
        <taxon>Mucoromycetes</taxon>
        <taxon>Mucorales</taxon>
        <taxon>Phycomycetaceae</taxon>
        <taxon>Phycomyces</taxon>
    </lineage>
</organism>
<proteinExistence type="predicted"/>
<evidence type="ECO:0000313" key="2">
    <source>
        <dbReference type="Proteomes" id="UP001448207"/>
    </source>
</evidence>